<dbReference type="InterPro" id="IPR036704">
    <property type="entry name" value="RraA/RraA-like_sf"/>
</dbReference>
<dbReference type="EMBL" id="JAEPRD010000001">
    <property type="protein sequence ID" value="KAG2214286.1"/>
    <property type="molecule type" value="Genomic_DNA"/>
</dbReference>
<dbReference type="InterPro" id="IPR005493">
    <property type="entry name" value="RraA/RraA-like"/>
</dbReference>
<dbReference type="OrthoDB" id="1476984at2759"/>
<keyword evidence="1" id="KW-0479">Metal-binding</keyword>
<keyword evidence="3" id="KW-1185">Reference proteome</keyword>
<dbReference type="Gene3D" id="3.50.30.40">
    <property type="entry name" value="Ribonuclease E inhibitor RraA/RraA-like"/>
    <property type="match status" value="1"/>
</dbReference>
<protein>
    <recommendedName>
        <fullName evidence="4">RraA-like protein</fullName>
    </recommendedName>
</protein>
<dbReference type="Proteomes" id="UP000603453">
    <property type="component" value="Unassembled WGS sequence"/>
</dbReference>
<evidence type="ECO:0000256" key="1">
    <source>
        <dbReference type="PIRSR" id="PIRSR605493-1"/>
    </source>
</evidence>
<evidence type="ECO:0000313" key="3">
    <source>
        <dbReference type="Proteomes" id="UP000603453"/>
    </source>
</evidence>
<dbReference type="AlphaFoldDB" id="A0A8H7RNE0"/>
<dbReference type="PANTHER" id="PTHR33254:SF4">
    <property type="entry name" value="4-HYDROXY-4-METHYL-2-OXOGLUTARATE ALDOLASE 3-RELATED"/>
    <property type="match status" value="1"/>
</dbReference>
<dbReference type="GO" id="GO:0047443">
    <property type="term" value="F:4-hydroxy-4-methyl-2-oxoglutarate aldolase activity"/>
    <property type="evidence" value="ECO:0007669"/>
    <property type="project" value="TreeGrafter"/>
</dbReference>
<evidence type="ECO:0000313" key="2">
    <source>
        <dbReference type="EMBL" id="KAG2214286.1"/>
    </source>
</evidence>
<feature type="binding site" evidence="1">
    <location>
        <begin position="97"/>
        <end position="100"/>
    </location>
    <ligand>
        <name>substrate</name>
    </ligand>
</feature>
<name>A0A8H7RNE0_9FUNG</name>
<dbReference type="GO" id="GO:0008948">
    <property type="term" value="F:oxaloacetate decarboxylase activity"/>
    <property type="evidence" value="ECO:0007669"/>
    <property type="project" value="TreeGrafter"/>
</dbReference>
<evidence type="ECO:0008006" key="4">
    <source>
        <dbReference type="Google" id="ProtNLM"/>
    </source>
</evidence>
<dbReference type="SUPFAM" id="SSF89562">
    <property type="entry name" value="RraA-like"/>
    <property type="match status" value="1"/>
</dbReference>
<comment type="cofactor">
    <cofactor evidence="1">
        <name>Mg(2+)</name>
        <dbReference type="ChEBI" id="CHEBI:18420"/>
    </cofactor>
</comment>
<gene>
    <name evidence="2" type="ORF">INT47_000842</name>
</gene>
<dbReference type="Pfam" id="PF03737">
    <property type="entry name" value="RraA-like"/>
    <property type="match status" value="1"/>
</dbReference>
<reference evidence="2" key="1">
    <citation type="submission" date="2020-12" db="EMBL/GenBank/DDBJ databases">
        <title>Metabolic potential, ecology and presence of endohyphal bacteria is reflected in genomic diversity of Mucoromycotina.</title>
        <authorList>
            <person name="Muszewska A."/>
            <person name="Okrasinska A."/>
            <person name="Steczkiewicz K."/>
            <person name="Drgas O."/>
            <person name="Orlowska M."/>
            <person name="Perlinska-Lenart U."/>
            <person name="Aleksandrzak-Piekarczyk T."/>
            <person name="Szatraj K."/>
            <person name="Zielenkiewicz U."/>
            <person name="Pilsyk S."/>
            <person name="Malc E."/>
            <person name="Mieczkowski P."/>
            <person name="Kruszewska J.S."/>
            <person name="Biernat P."/>
            <person name="Pawlowska J."/>
        </authorList>
    </citation>
    <scope>NUCLEOTIDE SEQUENCE</scope>
    <source>
        <strain evidence="2">WA0000017839</strain>
    </source>
</reference>
<dbReference type="CDD" id="cd16841">
    <property type="entry name" value="RraA_family"/>
    <property type="match status" value="1"/>
</dbReference>
<keyword evidence="1" id="KW-0460">Magnesium</keyword>
<feature type="binding site" evidence="1">
    <location>
        <position position="119"/>
    </location>
    <ligand>
        <name>substrate</name>
    </ligand>
</feature>
<accession>A0A8H7RNE0</accession>
<dbReference type="GO" id="GO:0046872">
    <property type="term" value="F:metal ion binding"/>
    <property type="evidence" value="ECO:0007669"/>
    <property type="project" value="UniProtKB-KW"/>
</dbReference>
<proteinExistence type="predicted"/>
<feature type="binding site" evidence="1">
    <location>
        <position position="120"/>
    </location>
    <ligand>
        <name>Mg(2+)</name>
        <dbReference type="ChEBI" id="CHEBI:18420"/>
    </ligand>
</feature>
<sequence>MDSTLLALKKYSTCEIADALLKLGQGPWAGYIPDIELWSPKYCEGDTRIVGPAFTVKMVEKSDTCAPTPSEHFVDAAHEGSIIVISAPSDVKNAVWGGLMSAGAQSRGVQGVIIDGRVRDLGEQRDMQFPVFARSHSILPQNAFVRPSEIQVPITLGPTSVLPGDIMVADLDGVICIPKKLVGDVICNCEKYVAIDDQCMKALKEGHGVRETFKKYRGN</sequence>
<dbReference type="PANTHER" id="PTHR33254">
    <property type="entry name" value="4-HYDROXY-4-METHYL-2-OXOGLUTARATE ALDOLASE 3-RELATED"/>
    <property type="match status" value="1"/>
</dbReference>
<organism evidence="2 3">
    <name type="scientific">Mucor saturninus</name>
    <dbReference type="NCBI Taxonomy" id="64648"/>
    <lineage>
        <taxon>Eukaryota</taxon>
        <taxon>Fungi</taxon>
        <taxon>Fungi incertae sedis</taxon>
        <taxon>Mucoromycota</taxon>
        <taxon>Mucoromycotina</taxon>
        <taxon>Mucoromycetes</taxon>
        <taxon>Mucorales</taxon>
        <taxon>Mucorineae</taxon>
        <taxon>Mucoraceae</taxon>
        <taxon>Mucor</taxon>
    </lineage>
</organism>
<comment type="caution">
    <text evidence="2">The sequence shown here is derived from an EMBL/GenBank/DDBJ whole genome shotgun (WGS) entry which is preliminary data.</text>
</comment>